<proteinExistence type="inferred from homology"/>
<evidence type="ECO:0000256" key="2">
    <source>
        <dbReference type="ARBA" id="ARBA00009272"/>
    </source>
</evidence>
<keyword evidence="7" id="KW-0282">Flagellum</keyword>
<dbReference type="PANTHER" id="PTHR34653:SF1">
    <property type="entry name" value="FLAGELLAR HOOK-BASAL BODY COMPLEX PROTEIN FLIE"/>
    <property type="match status" value="1"/>
</dbReference>
<evidence type="ECO:0000313" key="8">
    <source>
        <dbReference type="Proteomes" id="UP000242850"/>
    </source>
</evidence>
<organism evidence="7 8">
    <name type="scientific">Caloramator fervidus</name>
    <dbReference type="NCBI Taxonomy" id="29344"/>
    <lineage>
        <taxon>Bacteria</taxon>
        <taxon>Bacillati</taxon>
        <taxon>Bacillota</taxon>
        <taxon>Clostridia</taxon>
        <taxon>Eubacteriales</taxon>
        <taxon>Clostridiaceae</taxon>
        <taxon>Caloramator</taxon>
    </lineage>
</organism>
<comment type="subcellular location">
    <subcellularLocation>
        <location evidence="1 4">Bacterial flagellum basal body</location>
    </subcellularLocation>
</comment>
<keyword evidence="8" id="KW-1185">Reference proteome</keyword>
<evidence type="ECO:0000256" key="3">
    <source>
        <dbReference type="ARBA" id="ARBA00023143"/>
    </source>
</evidence>
<name>A0A1H5SEZ0_9CLOT</name>
<dbReference type="HAMAP" id="MF_00724">
    <property type="entry name" value="FliE"/>
    <property type="match status" value="1"/>
</dbReference>
<dbReference type="GO" id="GO:0009425">
    <property type="term" value="C:bacterial-type flagellum basal body"/>
    <property type="evidence" value="ECO:0007669"/>
    <property type="project" value="UniProtKB-SubCell"/>
</dbReference>
<comment type="similarity">
    <text evidence="2 4">Belongs to the FliE family.</text>
</comment>
<dbReference type="PANTHER" id="PTHR34653">
    <property type="match status" value="1"/>
</dbReference>
<evidence type="ECO:0000256" key="6">
    <source>
        <dbReference type="SAM" id="Coils"/>
    </source>
</evidence>
<gene>
    <name evidence="4" type="primary">fliE</name>
    <name evidence="7" type="ORF">SAMN05660865_00347</name>
</gene>
<keyword evidence="7" id="KW-0969">Cilium</keyword>
<dbReference type="EMBL" id="FNUK01000002">
    <property type="protein sequence ID" value="SEF48528.1"/>
    <property type="molecule type" value="Genomic_DNA"/>
</dbReference>
<keyword evidence="7" id="KW-0966">Cell projection</keyword>
<evidence type="ECO:0000256" key="4">
    <source>
        <dbReference type="HAMAP-Rule" id="MF_00724"/>
    </source>
</evidence>
<dbReference type="InterPro" id="IPR001624">
    <property type="entry name" value="FliE"/>
</dbReference>
<dbReference type="PRINTS" id="PR01006">
    <property type="entry name" value="FLGHOOKFLIE"/>
</dbReference>
<dbReference type="GO" id="GO:0003774">
    <property type="term" value="F:cytoskeletal motor activity"/>
    <property type="evidence" value="ECO:0007669"/>
    <property type="project" value="InterPro"/>
</dbReference>
<dbReference type="GO" id="GO:0071973">
    <property type="term" value="P:bacterial-type flagellum-dependent cell motility"/>
    <property type="evidence" value="ECO:0007669"/>
    <property type="project" value="InterPro"/>
</dbReference>
<protein>
    <recommendedName>
        <fullName evidence="4 5">Flagellar hook-basal body complex protein FliE</fullName>
    </recommendedName>
</protein>
<reference evidence="8" key="1">
    <citation type="submission" date="2016-10" db="EMBL/GenBank/DDBJ databases">
        <authorList>
            <person name="Varghese N."/>
            <person name="Submissions S."/>
        </authorList>
    </citation>
    <scope>NUCLEOTIDE SEQUENCE [LARGE SCALE GENOMIC DNA]</scope>
    <source>
        <strain evidence="8">DSM 5463</strain>
    </source>
</reference>
<dbReference type="NCBIfam" id="TIGR00205">
    <property type="entry name" value="fliE"/>
    <property type="match status" value="1"/>
</dbReference>
<dbReference type="OrthoDB" id="9812413at2"/>
<keyword evidence="3 4" id="KW-0975">Bacterial flagellum</keyword>
<dbReference type="AlphaFoldDB" id="A0A1H5SEZ0"/>
<accession>A0A1H5SEZ0</accession>
<keyword evidence="6" id="KW-0175">Coiled coil</keyword>
<dbReference type="Proteomes" id="UP000242850">
    <property type="component" value="Unassembled WGS sequence"/>
</dbReference>
<evidence type="ECO:0000256" key="1">
    <source>
        <dbReference type="ARBA" id="ARBA00004117"/>
    </source>
</evidence>
<feature type="coiled-coil region" evidence="6">
    <location>
        <begin position="15"/>
        <end position="49"/>
    </location>
</feature>
<dbReference type="Pfam" id="PF02049">
    <property type="entry name" value="FliE"/>
    <property type="match status" value="1"/>
</dbReference>
<sequence>MNINAVNLNDLTLQKTNLQNNIINFENYLKEALDKVNQKQVEAENATIDLITGEAEDIHSVLLKTEEARLSLELAAQIRNKLVEAYQEIMRIQI</sequence>
<dbReference type="RefSeq" id="WP_103895364.1">
    <property type="nucleotide sequence ID" value="NZ_FNUK01000002.1"/>
</dbReference>
<evidence type="ECO:0000256" key="5">
    <source>
        <dbReference type="NCBIfam" id="TIGR00205"/>
    </source>
</evidence>
<dbReference type="GO" id="GO:0005198">
    <property type="term" value="F:structural molecule activity"/>
    <property type="evidence" value="ECO:0007669"/>
    <property type="project" value="UniProtKB-UniRule"/>
</dbReference>
<evidence type="ECO:0000313" key="7">
    <source>
        <dbReference type="EMBL" id="SEF48528.1"/>
    </source>
</evidence>